<keyword evidence="8" id="KW-0539">Nucleus</keyword>
<feature type="domain" description="HSF-type DNA-binding" evidence="13">
    <location>
        <begin position="115"/>
        <end position="208"/>
    </location>
</feature>
<protein>
    <recommendedName>
        <fullName evidence="13">HSF-type DNA-binding domain-containing protein</fullName>
    </recommendedName>
</protein>
<accession>A0A5J5AY99</accession>
<evidence type="ECO:0000256" key="7">
    <source>
        <dbReference type="ARBA" id="ARBA00023163"/>
    </source>
</evidence>
<keyword evidence="11" id="KW-0175">Coiled coil</keyword>
<dbReference type="OrthoDB" id="60033at2759"/>
<evidence type="ECO:0000313" key="14">
    <source>
        <dbReference type="EMBL" id="KAA8534826.1"/>
    </source>
</evidence>
<dbReference type="PRINTS" id="PR00056">
    <property type="entry name" value="HSFDOMAIN"/>
</dbReference>
<dbReference type="Gene3D" id="1.10.10.10">
    <property type="entry name" value="Winged helix-like DNA-binding domain superfamily/Winged helix DNA-binding domain"/>
    <property type="match status" value="1"/>
</dbReference>
<keyword evidence="6" id="KW-0238">DNA-binding</keyword>
<evidence type="ECO:0000256" key="11">
    <source>
        <dbReference type="SAM" id="Coils"/>
    </source>
</evidence>
<evidence type="ECO:0000256" key="6">
    <source>
        <dbReference type="ARBA" id="ARBA00023125"/>
    </source>
</evidence>
<dbReference type="GO" id="GO:0006357">
    <property type="term" value="P:regulation of transcription by RNA polymerase II"/>
    <property type="evidence" value="ECO:0007669"/>
    <property type="project" value="TreeGrafter"/>
</dbReference>
<dbReference type="Pfam" id="PF00447">
    <property type="entry name" value="HSF_DNA-bind"/>
    <property type="match status" value="1"/>
</dbReference>
<evidence type="ECO:0000256" key="2">
    <source>
        <dbReference type="ARBA" id="ARBA00011233"/>
    </source>
</evidence>
<dbReference type="SMART" id="SM00415">
    <property type="entry name" value="HSF"/>
    <property type="match status" value="1"/>
</dbReference>
<keyword evidence="5" id="KW-0346">Stress response</keyword>
<evidence type="ECO:0000256" key="9">
    <source>
        <dbReference type="ARBA" id="ARBA00054492"/>
    </source>
</evidence>
<feature type="region of interest" description="Disordered" evidence="12">
    <location>
        <begin position="1"/>
        <end position="37"/>
    </location>
</feature>
<keyword evidence="15" id="KW-1185">Reference proteome</keyword>
<evidence type="ECO:0000256" key="10">
    <source>
        <dbReference type="ARBA" id="ARBA00061350"/>
    </source>
</evidence>
<evidence type="ECO:0000259" key="13">
    <source>
        <dbReference type="SMART" id="SM00415"/>
    </source>
</evidence>
<dbReference type="Proteomes" id="UP000325577">
    <property type="component" value="Linkage Group LG17"/>
</dbReference>
<name>A0A5J5AY99_9ASTE</name>
<evidence type="ECO:0000256" key="8">
    <source>
        <dbReference type="ARBA" id="ARBA00023242"/>
    </source>
</evidence>
<feature type="compositionally biased region" description="Acidic residues" evidence="12">
    <location>
        <begin position="15"/>
        <end position="24"/>
    </location>
</feature>
<dbReference type="InterPro" id="IPR036390">
    <property type="entry name" value="WH_DNA-bd_sf"/>
</dbReference>
<evidence type="ECO:0000256" key="1">
    <source>
        <dbReference type="ARBA" id="ARBA00004123"/>
    </source>
</evidence>
<dbReference type="InterPro" id="IPR036388">
    <property type="entry name" value="WH-like_DNA-bd_sf"/>
</dbReference>
<feature type="region of interest" description="Disordered" evidence="12">
    <location>
        <begin position="84"/>
        <end position="103"/>
    </location>
</feature>
<proteinExistence type="inferred from homology"/>
<dbReference type="FunFam" id="1.10.10.10:FF:000367">
    <property type="entry name" value="Heat stress transcription factor A-8"/>
    <property type="match status" value="1"/>
</dbReference>
<dbReference type="GO" id="GO:0000978">
    <property type="term" value="F:RNA polymerase II cis-regulatory region sequence-specific DNA binding"/>
    <property type="evidence" value="ECO:0007669"/>
    <property type="project" value="TreeGrafter"/>
</dbReference>
<keyword evidence="4" id="KW-0805">Transcription regulation</keyword>
<dbReference type="InterPro" id="IPR000232">
    <property type="entry name" value="HSF_DNA-bd"/>
</dbReference>
<dbReference type="GO" id="GO:0003700">
    <property type="term" value="F:DNA-binding transcription factor activity"/>
    <property type="evidence" value="ECO:0007669"/>
    <property type="project" value="InterPro"/>
</dbReference>
<evidence type="ECO:0000256" key="4">
    <source>
        <dbReference type="ARBA" id="ARBA00023015"/>
    </source>
</evidence>
<comment type="function">
    <text evidence="9">Transcriptional activator that specifically binds DNA sequence 5'-AGAAnnTTCT-3' known as heat shock promoter elements (HSE).</text>
</comment>
<dbReference type="PANTHER" id="PTHR10015:SF448">
    <property type="entry name" value="HEAT STRESS TRANSCRIPTION FACTOR A-7A-LIKE"/>
    <property type="match status" value="1"/>
</dbReference>
<evidence type="ECO:0000313" key="15">
    <source>
        <dbReference type="Proteomes" id="UP000325577"/>
    </source>
</evidence>
<dbReference type="AlphaFoldDB" id="A0A5J5AY99"/>
<sequence>MEATNKQEEIVVINDDLEVGEGSDDGNGGGRALAEQKSISTDLKIKEEHLILIDEDEKAISTELKIKGEPLILIDEDDCGGESGGCGGAGGGGGNGGGSSRDSVRKPIEGLYGVGPPPFLRKTFEMVDDPNTDNIISWSDNRKSFIVWDSFKFSQDLLPKRFKHSNFSSFVHQLNTYGFKKIHSDRWEFANEGFQGGKRHLLKNIKRRNRNKPSESIQQQVAAAAAATSPWIDSAKSRLEMEPEKLKNDHNTTKLEFLKLKQKHEKLKSDHYTMEMEILKLKQQHENTHSDLAALKELMQTTQNKQQQMEELATIQADIQTPFSPYVDADQSGNPNRDQKANASSGTSILDLNSEHFLLWKKILDDDLICENEVGEMAQDQSKIVLELEDLIEKPPDWAGYVKELETQVGLQSKS</sequence>
<dbReference type="EMBL" id="CM018040">
    <property type="protein sequence ID" value="KAA8534826.1"/>
    <property type="molecule type" value="Genomic_DNA"/>
</dbReference>
<comment type="similarity">
    <text evidence="10">Belongs to the HSF family. Class A subfamily.</text>
</comment>
<keyword evidence="7" id="KW-0804">Transcription</keyword>
<gene>
    <name evidence="14" type="ORF">F0562_029732</name>
</gene>
<organism evidence="14 15">
    <name type="scientific">Nyssa sinensis</name>
    <dbReference type="NCBI Taxonomy" id="561372"/>
    <lineage>
        <taxon>Eukaryota</taxon>
        <taxon>Viridiplantae</taxon>
        <taxon>Streptophyta</taxon>
        <taxon>Embryophyta</taxon>
        <taxon>Tracheophyta</taxon>
        <taxon>Spermatophyta</taxon>
        <taxon>Magnoliopsida</taxon>
        <taxon>eudicotyledons</taxon>
        <taxon>Gunneridae</taxon>
        <taxon>Pentapetalae</taxon>
        <taxon>asterids</taxon>
        <taxon>Cornales</taxon>
        <taxon>Nyssaceae</taxon>
        <taxon>Nyssa</taxon>
    </lineage>
</organism>
<dbReference type="SUPFAM" id="SSF46785">
    <property type="entry name" value="Winged helix' DNA-binding domain"/>
    <property type="match status" value="1"/>
</dbReference>
<keyword evidence="3" id="KW-0597">Phosphoprotein</keyword>
<dbReference type="PANTHER" id="PTHR10015">
    <property type="entry name" value="HEAT SHOCK TRANSCRIPTION FACTOR"/>
    <property type="match status" value="1"/>
</dbReference>
<feature type="compositionally biased region" description="Gly residues" evidence="12">
    <location>
        <begin position="84"/>
        <end position="99"/>
    </location>
</feature>
<dbReference type="GO" id="GO:0034605">
    <property type="term" value="P:cellular response to heat"/>
    <property type="evidence" value="ECO:0007669"/>
    <property type="project" value="TreeGrafter"/>
</dbReference>
<evidence type="ECO:0000256" key="5">
    <source>
        <dbReference type="ARBA" id="ARBA00023016"/>
    </source>
</evidence>
<evidence type="ECO:0000256" key="12">
    <source>
        <dbReference type="SAM" id="MobiDB-lite"/>
    </source>
</evidence>
<reference evidence="14 15" key="1">
    <citation type="submission" date="2019-09" db="EMBL/GenBank/DDBJ databases">
        <title>A chromosome-level genome assembly of the Chinese tupelo Nyssa sinensis.</title>
        <authorList>
            <person name="Yang X."/>
            <person name="Kang M."/>
            <person name="Yang Y."/>
            <person name="Xiong H."/>
            <person name="Wang M."/>
            <person name="Zhang Z."/>
            <person name="Wang Z."/>
            <person name="Wu H."/>
            <person name="Ma T."/>
            <person name="Liu J."/>
            <person name="Xi Z."/>
        </authorList>
    </citation>
    <scope>NUCLEOTIDE SEQUENCE [LARGE SCALE GENOMIC DNA]</scope>
    <source>
        <strain evidence="14">J267</strain>
        <tissue evidence="14">Leaf</tissue>
    </source>
</reference>
<comment type="subcellular location">
    <subcellularLocation>
        <location evidence="1">Nucleus</location>
    </subcellularLocation>
</comment>
<comment type="subunit">
    <text evidence="2">Homotrimer.</text>
</comment>
<evidence type="ECO:0000256" key="3">
    <source>
        <dbReference type="ARBA" id="ARBA00022553"/>
    </source>
</evidence>
<feature type="coiled-coil region" evidence="11">
    <location>
        <begin position="278"/>
        <end position="318"/>
    </location>
</feature>
<dbReference type="GO" id="GO:0005634">
    <property type="term" value="C:nucleus"/>
    <property type="evidence" value="ECO:0007669"/>
    <property type="project" value="UniProtKB-SubCell"/>
</dbReference>